<dbReference type="RefSeq" id="WP_013344748.1">
    <property type="nucleotide sequence ID" value="NC_014541.1"/>
</dbReference>
<evidence type="ECO:0000313" key="2">
    <source>
        <dbReference type="Proteomes" id="UP000006683"/>
    </source>
</evidence>
<proteinExistence type="predicted"/>
<dbReference type="AlphaFoldDB" id="E1SL64"/>
<dbReference type="Pfam" id="PF06228">
    <property type="entry name" value="ChuX_HutX"/>
    <property type="match status" value="1"/>
</dbReference>
<dbReference type="OrthoDB" id="8781266at2"/>
<dbReference type="InterPro" id="IPR010413">
    <property type="entry name" value="HutX-like"/>
</dbReference>
<dbReference type="HOGENOM" id="CLU_106714_0_0_6"/>
<accession>E1SL64</accession>
<name>E1SL64_FERBD</name>
<evidence type="ECO:0000313" key="1">
    <source>
        <dbReference type="EMBL" id="ADN75442.1"/>
    </source>
</evidence>
<dbReference type="KEGG" id="fbl:Fbal_1233"/>
<dbReference type="eggNOG" id="COG3721">
    <property type="taxonomic scope" value="Bacteria"/>
</dbReference>
<dbReference type="STRING" id="550540.Fbal_1233"/>
<dbReference type="PIRSF" id="PIRSF030840">
    <property type="entry name" value="DUF1008"/>
    <property type="match status" value="1"/>
</dbReference>
<dbReference type="NCBIfam" id="TIGR04108">
    <property type="entry name" value="HutX"/>
    <property type="match status" value="1"/>
</dbReference>
<keyword evidence="2" id="KW-1185">Reference proteome</keyword>
<dbReference type="Gene3D" id="3.40.1570.10">
    <property type="entry name" value="HemS/ChuS/ChuX like domains"/>
    <property type="match status" value="1"/>
</dbReference>
<organism evidence="1 2">
    <name type="scientific">Ferrimonas balearica (strain DSM 9799 / CCM 4581 / KCTC 23876 / PAT)</name>
    <dbReference type="NCBI Taxonomy" id="550540"/>
    <lineage>
        <taxon>Bacteria</taxon>
        <taxon>Pseudomonadati</taxon>
        <taxon>Pseudomonadota</taxon>
        <taxon>Gammaproteobacteria</taxon>
        <taxon>Alteromonadales</taxon>
        <taxon>Ferrimonadaceae</taxon>
        <taxon>Ferrimonas</taxon>
    </lineage>
</organism>
<gene>
    <name evidence="1" type="ordered locus">Fbal_1233</name>
</gene>
<protein>
    <submittedName>
        <fullName evidence="1">Heme utilization protein HuvX</fullName>
    </submittedName>
</protein>
<dbReference type="EMBL" id="CP002209">
    <property type="protein sequence ID" value="ADN75442.1"/>
    <property type="molecule type" value="Genomic_DNA"/>
</dbReference>
<sequence length="171" mass="18845">MIELQQAVAKALDASPGATTSQLALDLGVSEASVVAALPDNMSVPLDIDLLDELLAELPEWGPMTTIVFAGGSVFEFKCPFPKGKSAYGYYNLMGKHGFEGHLKLDNVGSIYLVSRAHRGAESHSFQFFTHRGELVFKLFLGRDKARKLLPEQLQRFAQYRSKAQPEKVES</sequence>
<dbReference type="Proteomes" id="UP000006683">
    <property type="component" value="Chromosome"/>
</dbReference>
<dbReference type="GeneID" id="67181465"/>
<dbReference type="CDD" id="cd16829">
    <property type="entry name" value="ChuX_HutX-like"/>
    <property type="match status" value="1"/>
</dbReference>
<dbReference type="SUPFAM" id="SSF144064">
    <property type="entry name" value="Heme iron utilization protein-like"/>
    <property type="match status" value="1"/>
</dbReference>
<reference evidence="1 2" key="1">
    <citation type="journal article" date="2010" name="Stand. Genomic Sci.">
        <title>Complete genome sequence of Ferrimonas balearica type strain (PAT).</title>
        <authorList>
            <person name="Nolan M."/>
            <person name="Sikorski J."/>
            <person name="Davenport K."/>
            <person name="Lucas S."/>
            <person name="Glavina Del Rio T."/>
            <person name="Tice H."/>
            <person name="Cheng J."/>
            <person name="Goodwin L."/>
            <person name="Pitluck S."/>
            <person name="Liolios K."/>
            <person name="Ivanova N."/>
            <person name="Mavromatis K."/>
            <person name="Ovchinnikova G."/>
            <person name="Pati A."/>
            <person name="Chen A."/>
            <person name="Palaniappan K."/>
            <person name="Land M."/>
            <person name="Hauser L."/>
            <person name="Chang Y."/>
            <person name="Jeffries C."/>
            <person name="Tapia R."/>
            <person name="Brettin T."/>
            <person name="Detter J."/>
            <person name="Han C."/>
            <person name="Yasawong M."/>
            <person name="Rohde M."/>
            <person name="Tindall B."/>
            <person name="Goker M."/>
            <person name="Woyke T."/>
            <person name="Bristow J."/>
            <person name="Eisen J."/>
            <person name="Markowitz V."/>
            <person name="Hugenholtz P."/>
            <person name="Kyrpides N."/>
            <person name="Klenk H."/>
            <person name="Lapidus A."/>
        </authorList>
    </citation>
    <scope>NUCLEOTIDE SEQUENCE [LARGE SCALE GENOMIC DNA]</scope>
    <source>
        <strain evidence="2">DSM 9799 / CCM 4581 / KCTC 23876 / PAT</strain>
    </source>
</reference>
<dbReference type="InterPro" id="IPR053733">
    <property type="entry name" value="Heme_Transport_Util_sf"/>
</dbReference>